<dbReference type="InterPro" id="IPR035965">
    <property type="entry name" value="PAS-like_dom_sf"/>
</dbReference>
<dbReference type="InterPro" id="IPR036097">
    <property type="entry name" value="HisK_dim/P_sf"/>
</dbReference>
<feature type="region of interest" description="Disordered" evidence="8">
    <location>
        <begin position="588"/>
        <end position="610"/>
    </location>
</feature>
<dbReference type="InterPro" id="IPR003594">
    <property type="entry name" value="HATPase_dom"/>
</dbReference>
<dbReference type="SUPFAM" id="SSF47384">
    <property type="entry name" value="Homodimeric domain of signal transducing histidine kinase"/>
    <property type="match status" value="1"/>
</dbReference>
<evidence type="ECO:0000256" key="7">
    <source>
        <dbReference type="SAM" id="Coils"/>
    </source>
</evidence>
<evidence type="ECO:0000256" key="6">
    <source>
        <dbReference type="PROSITE-ProRule" id="PRU00169"/>
    </source>
</evidence>
<dbReference type="EC" id="2.7.13.3" evidence="2"/>
<dbReference type="InterPro" id="IPR004358">
    <property type="entry name" value="Sig_transdc_His_kin-like_C"/>
</dbReference>
<feature type="domain" description="Histidine kinase" evidence="9">
    <location>
        <begin position="382"/>
        <end position="594"/>
    </location>
</feature>
<dbReference type="SMART" id="SM00387">
    <property type="entry name" value="HATPase_c"/>
    <property type="match status" value="1"/>
</dbReference>
<evidence type="ECO:0000313" key="11">
    <source>
        <dbReference type="EMBL" id="KIT14740.1"/>
    </source>
</evidence>
<evidence type="ECO:0000256" key="5">
    <source>
        <dbReference type="ARBA" id="ARBA00022777"/>
    </source>
</evidence>
<evidence type="ECO:0000256" key="2">
    <source>
        <dbReference type="ARBA" id="ARBA00012438"/>
    </source>
</evidence>
<keyword evidence="5" id="KW-0418">Kinase</keyword>
<evidence type="ECO:0000259" key="9">
    <source>
        <dbReference type="PROSITE" id="PS50109"/>
    </source>
</evidence>
<dbReference type="InterPro" id="IPR005467">
    <property type="entry name" value="His_kinase_dom"/>
</dbReference>
<dbReference type="GO" id="GO:0000155">
    <property type="term" value="F:phosphorelay sensor kinase activity"/>
    <property type="evidence" value="ECO:0007669"/>
    <property type="project" value="InterPro"/>
</dbReference>
<dbReference type="Pfam" id="PF12860">
    <property type="entry name" value="PAS_7"/>
    <property type="match status" value="2"/>
</dbReference>
<dbReference type="CDD" id="cd00156">
    <property type="entry name" value="REC"/>
    <property type="match status" value="1"/>
</dbReference>
<feature type="coiled-coil region" evidence="7">
    <location>
        <begin position="66"/>
        <end position="97"/>
    </location>
</feature>
<dbReference type="Gene3D" id="1.10.287.130">
    <property type="match status" value="1"/>
</dbReference>
<comment type="caution">
    <text evidence="11">The sequence shown here is derived from an EMBL/GenBank/DDBJ whole genome shotgun (WGS) entry which is preliminary data.</text>
</comment>
<dbReference type="CDD" id="cd00082">
    <property type="entry name" value="HisKA"/>
    <property type="match status" value="1"/>
</dbReference>
<dbReference type="PANTHER" id="PTHR43047:SF9">
    <property type="entry name" value="HISTIDINE KINASE"/>
    <property type="match status" value="1"/>
</dbReference>
<dbReference type="InterPro" id="IPR001789">
    <property type="entry name" value="Sig_transdc_resp-reg_receiver"/>
</dbReference>
<dbReference type="Pfam" id="PF00072">
    <property type="entry name" value="Response_reg"/>
    <property type="match status" value="1"/>
</dbReference>
<protein>
    <recommendedName>
        <fullName evidence="2">histidine kinase</fullName>
        <ecNumber evidence="2">2.7.13.3</ecNumber>
    </recommendedName>
</protein>
<dbReference type="Gene3D" id="3.40.50.2300">
    <property type="match status" value="1"/>
</dbReference>
<sequence length="737" mass="80518">MTLVDPADPPERRAAKLLRIAEALMNRVEQSPDHSSLAYAQFERAARLEGEVRQRTEQLERTLDLLHDSNARLAAAMEEAQAARENLAQAIETVDEGFALFDADDRLVLHNSRFCIDLKDVAPNLRPGLPFADYVELVSRSEMLELPESQTPGEWRTRRLRRHSDSRTTFNVRLTMDRWIQVSEHRTGTGGTVILQTDVTKVVRAERRERDRMIDRQARMARATLDHLDQGVATFDRNARLVGWNAQMEAILAKPIGEDVLSLPFTDLMNRLASGFVFTGAIDRPALEAWAARRGRRRSLSFEVRQITGPAPRIHAVSAQQIPDGGFVISFTDVTSERESERALRDLNETLERRVDLRTNELGVALEEARRANASKTRFMAAASHDLLQPLSAAKLFVSAIEDRARDSDLGDVAGKAISALASVETIIEALLDISKLDSGRVNVTVKSTPLTAIFESLALEMTPLAAARGIDLRFVPCTLRVKSDPVLLRRMVQNLVANAIRHTDGKRVLVGVRRRDGTARIDVCDMGPGIAPADQADIFKEFHQLGPHRSGANGLGLGLAIVERAAATLKHGLGLASEPGRGSRFSVTVPVDTAPGDAPDRGGPEDARERPSLYGQVVMLVENDLEVARGITLMVEGWGADLIHAENAEGALSLLDDLGITPDALLIDHQLGEGPDGLELLELLRRAHGDLPARVISADRSDDLRRACDGAGAPLIPKPLDPDLVVGFLGAVAAGP</sequence>
<dbReference type="Gene3D" id="3.30.565.10">
    <property type="entry name" value="Histidine kinase-like ATPase, C-terminal domain"/>
    <property type="match status" value="1"/>
</dbReference>
<dbReference type="SMART" id="SM00388">
    <property type="entry name" value="HisKA"/>
    <property type="match status" value="1"/>
</dbReference>
<dbReference type="PRINTS" id="PR00344">
    <property type="entry name" value="BCTRLSENSOR"/>
</dbReference>
<keyword evidence="7" id="KW-0175">Coiled coil</keyword>
<evidence type="ECO:0000313" key="12">
    <source>
        <dbReference type="Proteomes" id="UP000032232"/>
    </source>
</evidence>
<dbReference type="Proteomes" id="UP000032232">
    <property type="component" value="Unassembled WGS sequence"/>
</dbReference>
<feature type="modified residue" description="4-aspartylphosphate" evidence="6">
    <location>
        <position position="669"/>
    </location>
</feature>
<dbReference type="SUPFAM" id="SSF55785">
    <property type="entry name" value="PYP-like sensor domain (PAS domain)"/>
    <property type="match status" value="1"/>
</dbReference>
<evidence type="ECO:0000256" key="4">
    <source>
        <dbReference type="ARBA" id="ARBA00022679"/>
    </source>
</evidence>
<dbReference type="InterPro" id="IPR003661">
    <property type="entry name" value="HisK_dim/P_dom"/>
</dbReference>
<accession>A0A0D1EFV0</accession>
<proteinExistence type="predicted"/>
<dbReference type="EMBL" id="JYFE01000065">
    <property type="protein sequence ID" value="KIT14740.1"/>
    <property type="molecule type" value="Genomic_DNA"/>
</dbReference>
<dbReference type="STRING" id="935700.jaqu_35430"/>
<dbReference type="SMART" id="SM00448">
    <property type="entry name" value="REC"/>
    <property type="match status" value="1"/>
</dbReference>
<dbReference type="PATRIC" id="fig|935700.4.peg.3651"/>
<name>A0A0D1EFV0_9RHOB</name>
<evidence type="ECO:0000256" key="1">
    <source>
        <dbReference type="ARBA" id="ARBA00000085"/>
    </source>
</evidence>
<evidence type="ECO:0000259" key="10">
    <source>
        <dbReference type="PROSITE" id="PS50110"/>
    </source>
</evidence>
<dbReference type="InterPro" id="IPR011006">
    <property type="entry name" value="CheY-like_superfamily"/>
</dbReference>
<dbReference type="PROSITE" id="PS50110">
    <property type="entry name" value="RESPONSE_REGULATORY"/>
    <property type="match status" value="1"/>
</dbReference>
<dbReference type="PROSITE" id="PS50109">
    <property type="entry name" value="HIS_KIN"/>
    <property type="match status" value="1"/>
</dbReference>
<dbReference type="RefSeq" id="WP_043920308.1">
    <property type="nucleotide sequence ID" value="NZ_FZPF01000002.1"/>
</dbReference>
<feature type="compositionally biased region" description="Basic and acidic residues" evidence="8">
    <location>
        <begin position="599"/>
        <end position="610"/>
    </location>
</feature>
<comment type="catalytic activity">
    <reaction evidence="1">
        <text>ATP + protein L-histidine = ADP + protein N-phospho-L-histidine.</text>
        <dbReference type="EC" id="2.7.13.3"/>
    </reaction>
</comment>
<evidence type="ECO:0000256" key="8">
    <source>
        <dbReference type="SAM" id="MobiDB-lite"/>
    </source>
</evidence>
<dbReference type="GO" id="GO:0005886">
    <property type="term" value="C:plasma membrane"/>
    <property type="evidence" value="ECO:0007669"/>
    <property type="project" value="TreeGrafter"/>
</dbReference>
<dbReference type="Pfam" id="PF00512">
    <property type="entry name" value="HisKA"/>
    <property type="match status" value="1"/>
</dbReference>
<dbReference type="InterPro" id="IPR036890">
    <property type="entry name" value="HATPase_C_sf"/>
</dbReference>
<dbReference type="Pfam" id="PF02518">
    <property type="entry name" value="HATPase_c"/>
    <property type="match status" value="1"/>
</dbReference>
<keyword evidence="3 6" id="KW-0597">Phosphoprotein</keyword>
<keyword evidence="12" id="KW-1185">Reference proteome</keyword>
<gene>
    <name evidence="11" type="primary">torS</name>
    <name evidence="11" type="ORF">jaqu_35430</name>
</gene>
<dbReference type="OrthoDB" id="9764438at2"/>
<reference evidence="11 12" key="1">
    <citation type="submission" date="2015-02" db="EMBL/GenBank/DDBJ databases">
        <title>Genome Sequence of Jannaschia aquimarina DSM28248, a member of the Roseobacter clade.</title>
        <authorList>
            <person name="Voget S."/>
            <person name="Daniel R."/>
        </authorList>
    </citation>
    <scope>NUCLEOTIDE SEQUENCE [LARGE SCALE GENOMIC DNA]</scope>
    <source>
        <strain evidence="11 12">GSW-M26</strain>
    </source>
</reference>
<dbReference type="AlphaFoldDB" id="A0A0D1EFV0"/>
<feature type="domain" description="Response regulatory" evidence="10">
    <location>
        <begin position="618"/>
        <end position="734"/>
    </location>
</feature>
<dbReference type="SUPFAM" id="SSF55874">
    <property type="entry name" value="ATPase domain of HSP90 chaperone/DNA topoisomerase II/histidine kinase"/>
    <property type="match status" value="1"/>
</dbReference>
<keyword evidence="4 11" id="KW-0808">Transferase</keyword>
<dbReference type="GO" id="GO:0009927">
    <property type="term" value="F:histidine phosphotransfer kinase activity"/>
    <property type="evidence" value="ECO:0007669"/>
    <property type="project" value="TreeGrafter"/>
</dbReference>
<dbReference type="PANTHER" id="PTHR43047">
    <property type="entry name" value="TWO-COMPONENT HISTIDINE PROTEIN KINASE"/>
    <property type="match status" value="1"/>
</dbReference>
<dbReference type="SUPFAM" id="SSF52172">
    <property type="entry name" value="CheY-like"/>
    <property type="match status" value="1"/>
</dbReference>
<dbReference type="Gene3D" id="3.30.450.20">
    <property type="entry name" value="PAS domain"/>
    <property type="match status" value="2"/>
</dbReference>
<evidence type="ECO:0000256" key="3">
    <source>
        <dbReference type="ARBA" id="ARBA00022553"/>
    </source>
</evidence>
<organism evidence="11 12">
    <name type="scientific">Jannaschia aquimarina</name>
    <dbReference type="NCBI Taxonomy" id="935700"/>
    <lineage>
        <taxon>Bacteria</taxon>
        <taxon>Pseudomonadati</taxon>
        <taxon>Pseudomonadota</taxon>
        <taxon>Alphaproteobacteria</taxon>
        <taxon>Rhodobacterales</taxon>
        <taxon>Roseobacteraceae</taxon>
        <taxon>Jannaschia</taxon>
    </lineage>
</organism>